<proteinExistence type="predicted"/>
<reference evidence="3" key="3">
    <citation type="submission" date="2018-08" db="UniProtKB">
        <authorList>
            <consortium name="EnsemblPlants"/>
        </authorList>
    </citation>
    <scope>IDENTIFICATION</scope>
    <source>
        <strain evidence="3">Yugu1</strain>
    </source>
</reference>
<feature type="region of interest" description="Disordered" evidence="1">
    <location>
        <begin position="66"/>
        <end position="116"/>
    </location>
</feature>
<organism evidence="2">
    <name type="scientific">Setaria italica</name>
    <name type="common">Foxtail millet</name>
    <name type="synonym">Panicum italicum</name>
    <dbReference type="NCBI Taxonomy" id="4555"/>
    <lineage>
        <taxon>Eukaryota</taxon>
        <taxon>Viridiplantae</taxon>
        <taxon>Streptophyta</taxon>
        <taxon>Embryophyta</taxon>
        <taxon>Tracheophyta</taxon>
        <taxon>Spermatophyta</taxon>
        <taxon>Magnoliopsida</taxon>
        <taxon>Liliopsida</taxon>
        <taxon>Poales</taxon>
        <taxon>Poaceae</taxon>
        <taxon>PACMAD clade</taxon>
        <taxon>Panicoideae</taxon>
        <taxon>Panicodae</taxon>
        <taxon>Paniceae</taxon>
        <taxon>Cenchrinae</taxon>
        <taxon>Setaria</taxon>
    </lineage>
</organism>
<dbReference type="AlphaFoldDB" id="K3ZXP7"/>
<reference evidence="2" key="2">
    <citation type="submission" date="2015-07" db="EMBL/GenBank/DDBJ databases">
        <authorList>
            <person name="Noorani M."/>
        </authorList>
    </citation>
    <scope>NUCLEOTIDE SEQUENCE</scope>
    <source>
        <strain evidence="2">Yugu1</strain>
    </source>
</reference>
<protein>
    <submittedName>
        <fullName evidence="2 3">Uncharacterized protein</fullName>
    </submittedName>
</protein>
<keyword evidence="4" id="KW-1185">Reference proteome</keyword>
<dbReference type="Proteomes" id="UP000004995">
    <property type="component" value="Unassembled WGS sequence"/>
</dbReference>
<accession>K3ZXP7</accession>
<dbReference type="EnsemblPlants" id="KQL25203">
    <property type="protein sequence ID" value="KQL25203"/>
    <property type="gene ID" value="SETIT_031379mg"/>
</dbReference>
<reference evidence="2 4" key="1">
    <citation type="journal article" date="2012" name="Nat. Biotechnol.">
        <title>Reference genome sequence of the model plant Setaria.</title>
        <authorList>
            <person name="Bennetzen J.L."/>
            <person name="Schmutz J."/>
            <person name="Wang H."/>
            <person name="Percifield R."/>
            <person name="Hawkins J."/>
            <person name="Pontaroli A.C."/>
            <person name="Estep M."/>
            <person name="Feng L."/>
            <person name="Vaughn J.N."/>
            <person name="Grimwood J."/>
            <person name="Jenkins J."/>
            <person name="Barry K."/>
            <person name="Lindquist E."/>
            <person name="Hellsten U."/>
            <person name="Deshpande S."/>
            <person name="Wang X."/>
            <person name="Wu X."/>
            <person name="Mitros T."/>
            <person name="Triplett J."/>
            <person name="Yang X."/>
            <person name="Ye C.Y."/>
            <person name="Mauro-Herrera M."/>
            <person name="Wang L."/>
            <person name="Li P."/>
            <person name="Sharma M."/>
            <person name="Sharma R."/>
            <person name="Ronald P.C."/>
            <person name="Panaud O."/>
            <person name="Kellogg E.A."/>
            <person name="Brutnell T.P."/>
            <person name="Doust A.N."/>
            <person name="Tuskan G.A."/>
            <person name="Rokhsar D."/>
            <person name="Devos K.M."/>
        </authorList>
    </citation>
    <scope>NUCLEOTIDE SEQUENCE [LARGE SCALE GENOMIC DNA]</scope>
    <source>
        <strain evidence="4">cv. Yugu1</strain>
        <strain evidence="2">Yugu1</strain>
    </source>
</reference>
<evidence type="ECO:0000313" key="4">
    <source>
        <dbReference type="Proteomes" id="UP000004995"/>
    </source>
</evidence>
<feature type="compositionally biased region" description="Gly residues" evidence="1">
    <location>
        <begin position="1"/>
        <end position="12"/>
    </location>
</feature>
<feature type="compositionally biased region" description="Basic residues" evidence="1">
    <location>
        <begin position="19"/>
        <end position="30"/>
    </location>
</feature>
<evidence type="ECO:0000313" key="2">
    <source>
        <dbReference type="EMBL" id="RCV12386.1"/>
    </source>
</evidence>
<feature type="compositionally biased region" description="Low complexity" evidence="1">
    <location>
        <begin position="76"/>
        <end position="91"/>
    </location>
</feature>
<gene>
    <name evidence="2" type="ORF">SETIT_2G265500v2</name>
</gene>
<feature type="region of interest" description="Disordered" evidence="1">
    <location>
        <begin position="1"/>
        <end position="31"/>
    </location>
</feature>
<evidence type="ECO:0000313" key="3">
    <source>
        <dbReference type="EnsemblPlants" id="KQL25203"/>
    </source>
</evidence>
<dbReference type="HOGENOM" id="CLU_1716399_0_0_1"/>
<evidence type="ECO:0000256" key="1">
    <source>
        <dbReference type="SAM" id="MobiDB-lite"/>
    </source>
</evidence>
<dbReference type="Gramene" id="KQL25203">
    <property type="protein sequence ID" value="KQL25203"/>
    <property type="gene ID" value="SETIT_031379mg"/>
</dbReference>
<sequence>MRASLLGGGGSLPRGSCGRPRRQGRARWGGRRQWCVRPAPAGPDRVAEATRALMAGAAGRRWELRRLGASTDGRSRGQAAQASAPGAAAGAGDDGKAVGRCGTAARGETRPRRGRGCGITGSYGQLSFLIPKIIFASGLSKYPPLRPAFFVNS</sequence>
<name>K3ZXP7_SETIT</name>
<dbReference type="EMBL" id="AGNK02001186">
    <property type="status" value="NOT_ANNOTATED_CDS"/>
    <property type="molecule type" value="Genomic_DNA"/>
</dbReference>
<dbReference type="EMBL" id="CM003529">
    <property type="protein sequence ID" value="RCV12386.1"/>
    <property type="molecule type" value="Genomic_DNA"/>
</dbReference>